<dbReference type="AlphaFoldDB" id="A0A3D9H222"/>
<dbReference type="EMBL" id="QRDV01000005">
    <property type="protein sequence ID" value="RED43530.1"/>
    <property type="molecule type" value="Genomic_DNA"/>
</dbReference>
<keyword evidence="2" id="KW-1185">Reference proteome</keyword>
<name>A0A3D9H222_9FLAO</name>
<dbReference type="Proteomes" id="UP000256980">
    <property type="component" value="Unassembled WGS sequence"/>
</dbReference>
<evidence type="ECO:0000313" key="2">
    <source>
        <dbReference type="Proteomes" id="UP000256980"/>
    </source>
</evidence>
<comment type="caution">
    <text evidence="1">The sequence shown here is derived from an EMBL/GenBank/DDBJ whole genome shotgun (WGS) entry which is preliminary data.</text>
</comment>
<organism evidence="1 2">
    <name type="scientific">Winogradskyella eximia</name>
    <dbReference type="NCBI Taxonomy" id="262006"/>
    <lineage>
        <taxon>Bacteria</taxon>
        <taxon>Pseudomonadati</taxon>
        <taxon>Bacteroidota</taxon>
        <taxon>Flavobacteriia</taxon>
        <taxon>Flavobacteriales</taxon>
        <taxon>Flavobacteriaceae</taxon>
        <taxon>Winogradskyella</taxon>
    </lineage>
</organism>
<reference evidence="1 2" key="1">
    <citation type="submission" date="2018-07" db="EMBL/GenBank/DDBJ databases">
        <title>Genomic Encyclopedia of Type Strains, Phase III (KMG-III): the genomes of soil and plant-associated and newly described type strains.</title>
        <authorList>
            <person name="Whitman W."/>
        </authorList>
    </citation>
    <scope>NUCLEOTIDE SEQUENCE [LARGE SCALE GENOMIC DNA]</scope>
    <source>
        <strain evidence="1 2">CECT 7946</strain>
    </source>
</reference>
<proteinExistence type="predicted"/>
<evidence type="ECO:0000313" key="1">
    <source>
        <dbReference type="EMBL" id="RED43530.1"/>
    </source>
</evidence>
<protein>
    <submittedName>
        <fullName evidence="1">Uncharacterized protein</fullName>
    </submittedName>
</protein>
<gene>
    <name evidence="1" type="ORF">DFQ10_105128</name>
</gene>
<sequence>MGGAIKTSRKVIIKRKLLRTTKLVNLFDWELAYKSDSELL</sequence>
<accession>A0A3D9H222</accession>